<reference evidence="1 2" key="1">
    <citation type="journal article" date="2014" name="Antonie Van Leeuwenhoek">
        <title>Roseivivax atlanticus sp. nov., isolated from surface seawater of the Atlantic Ocean.</title>
        <authorList>
            <person name="Li G."/>
            <person name="Lai Q."/>
            <person name="Liu X."/>
            <person name="Sun F."/>
            <person name="Shao Z."/>
        </authorList>
    </citation>
    <scope>NUCLEOTIDE SEQUENCE [LARGE SCALE GENOMIC DNA]</scope>
    <source>
        <strain evidence="1 2">22II-s10s</strain>
    </source>
</reference>
<dbReference type="Gene3D" id="3.40.50.150">
    <property type="entry name" value="Vaccinia Virus protein VP39"/>
    <property type="match status" value="1"/>
</dbReference>
<protein>
    <recommendedName>
        <fullName evidence="3">Class I SAM-dependent methyltransferase</fullName>
    </recommendedName>
</protein>
<dbReference type="PATRIC" id="fig|1317118.6.peg.357"/>
<dbReference type="Proteomes" id="UP000019063">
    <property type="component" value="Unassembled WGS sequence"/>
</dbReference>
<accession>W4HR50</accession>
<gene>
    <name evidence="1" type="ORF">ATO8_01750</name>
</gene>
<evidence type="ECO:0008006" key="3">
    <source>
        <dbReference type="Google" id="ProtNLM"/>
    </source>
</evidence>
<dbReference type="AlphaFoldDB" id="W4HR50"/>
<organism evidence="1 2">
    <name type="scientific">Roseivivax marinus</name>
    <dbReference type="NCBI Taxonomy" id="1379903"/>
    <lineage>
        <taxon>Bacteria</taxon>
        <taxon>Pseudomonadati</taxon>
        <taxon>Pseudomonadota</taxon>
        <taxon>Alphaproteobacteria</taxon>
        <taxon>Rhodobacterales</taxon>
        <taxon>Roseobacteraceae</taxon>
        <taxon>Roseivivax</taxon>
    </lineage>
</organism>
<dbReference type="SUPFAM" id="SSF53335">
    <property type="entry name" value="S-adenosyl-L-methionine-dependent methyltransferases"/>
    <property type="match status" value="1"/>
</dbReference>
<dbReference type="RefSeq" id="WP_043841501.1">
    <property type="nucleotide sequence ID" value="NZ_AQQW01000001.1"/>
</dbReference>
<evidence type="ECO:0000313" key="2">
    <source>
        <dbReference type="Proteomes" id="UP000019063"/>
    </source>
</evidence>
<comment type="caution">
    <text evidence="1">The sequence shown here is derived from an EMBL/GenBank/DDBJ whole genome shotgun (WGS) entry which is preliminary data.</text>
</comment>
<sequence>MLTGTVERPELTLGEPEEALLRAEYARADVILEYGSGGSTVVASEMPGKRVTSIESDPDWAAMMRGWFSGNPPAAGTSVDVHWCDIGPTRDWGHPTNEDNWRNFARYPLEIWERRDFVHPDVVLVDGRFRLGCALAAAYCAERPLTLLFDDYAHRAHYHRIEGFIGAPAATAGRMARFDITPQAIPPGKLLRIIQIMQRP</sequence>
<evidence type="ECO:0000313" key="1">
    <source>
        <dbReference type="EMBL" id="ETW14591.1"/>
    </source>
</evidence>
<name>W4HR50_9RHOB</name>
<dbReference type="InterPro" id="IPR029063">
    <property type="entry name" value="SAM-dependent_MTases_sf"/>
</dbReference>
<proteinExistence type="predicted"/>
<dbReference type="eggNOG" id="COG3914">
    <property type="taxonomic scope" value="Bacteria"/>
</dbReference>
<keyword evidence="2" id="KW-1185">Reference proteome</keyword>
<dbReference type="STRING" id="1379903.ATO8_01750"/>
<dbReference type="EMBL" id="AQQW01000001">
    <property type="protein sequence ID" value="ETW14591.1"/>
    <property type="molecule type" value="Genomic_DNA"/>
</dbReference>